<reference evidence="1" key="2">
    <citation type="submission" date="2023-05" db="EMBL/GenBank/DDBJ databases">
        <authorList>
            <person name="Schelkunov M.I."/>
        </authorList>
    </citation>
    <scope>NUCLEOTIDE SEQUENCE</scope>
    <source>
        <strain evidence="1">Hsosn_3</strain>
        <tissue evidence="1">Leaf</tissue>
    </source>
</reference>
<accession>A0AAD8J497</accession>
<name>A0AAD8J497_9APIA</name>
<evidence type="ECO:0000313" key="1">
    <source>
        <dbReference type="EMBL" id="KAK1397359.1"/>
    </source>
</evidence>
<proteinExistence type="predicted"/>
<keyword evidence="2" id="KW-1185">Reference proteome</keyword>
<dbReference type="Proteomes" id="UP001237642">
    <property type="component" value="Unassembled WGS sequence"/>
</dbReference>
<dbReference type="EMBL" id="JAUIZM010000002">
    <property type="protein sequence ID" value="KAK1397359.1"/>
    <property type="molecule type" value="Genomic_DNA"/>
</dbReference>
<sequence length="112" mass="12820">MIRTLIKVSLCRCMDSLVRENICNPVKSVLFTKREMRRALVMIHKEAIHRNPPAVFIHACHSSSTRSFRAGSRGCKVCNTTYLLEKGKNECLLLFSWLENLGVAFAGQKFYK</sequence>
<organism evidence="1 2">
    <name type="scientific">Heracleum sosnowskyi</name>
    <dbReference type="NCBI Taxonomy" id="360622"/>
    <lineage>
        <taxon>Eukaryota</taxon>
        <taxon>Viridiplantae</taxon>
        <taxon>Streptophyta</taxon>
        <taxon>Embryophyta</taxon>
        <taxon>Tracheophyta</taxon>
        <taxon>Spermatophyta</taxon>
        <taxon>Magnoliopsida</taxon>
        <taxon>eudicotyledons</taxon>
        <taxon>Gunneridae</taxon>
        <taxon>Pentapetalae</taxon>
        <taxon>asterids</taxon>
        <taxon>campanulids</taxon>
        <taxon>Apiales</taxon>
        <taxon>Apiaceae</taxon>
        <taxon>Apioideae</taxon>
        <taxon>apioid superclade</taxon>
        <taxon>Tordylieae</taxon>
        <taxon>Tordyliinae</taxon>
        <taxon>Heracleum</taxon>
    </lineage>
</organism>
<gene>
    <name evidence="1" type="ORF">POM88_007222</name>
</gene>
<protein>
    <submittedName>
        <fullName evidence="1">Uncharacterized protein</fullName>
    </submittedName>
</protein>
<evidence type="ECO:0000313" key="2">
    <source>
        <dbReference type="Proteomes" id="UP001237642"/>
    </source>
</evidence>
<dbReference type="AlphaFoldDB" id="A0AAD8J497"/>
<reference evidence="1" key="1">
    <citation type="submission" date="2023-02" db="EMBL/GenBank/DDBJ databases">
        <title>Genome of toxic invasive species Heracleum sosnowskyi carries increased number of genes despite the absence of recent whole-genome duplications.</title>
        <authorList>
            <person name="Schelkunov M."/>
            <person name="Shtratnikova V."/>
            <person name="Makarenko M."/>
            <person name="Klepikova A."/>
            <person name="Omelchenko D."/>
            <person name="Novikova G."/>
            <person name="Obukhova E."/>
            <person name="Bogdanov V."/>
            <person name="Penin A."/>
            <person name="Logacheva M."/>
        </authorList>
    </citation>
    <scope>NUCLEOTIDE SEQUENCE</scope>
    <source>
        <strain evidence="1">Hsosn_3</strain>
        <tissue evidence="1">Leaf</tissue>
    </source>
</reference>
<comment type="caution">
    <text evidence="1">The sequence shown here is derived from an EMBL/GenBank/DDBJ whole genome shotgun (WGS) entry which is preliminary data.</text>
</comment>